<organism evidence="3 4">
    <name type="scientific">Pelagibacterium lentulum</name>
    <dbReference type="NCBI Taxonomy" id="2029865"/>
    <lineage>
        <taxon>Bacteria</taxon>
        <taxon>Pseudomonadati</taxon>
        <taxon>Pseudomonadota</taxon>
        <taxon>Alphaproteobacteria</taxon>
        <taxon>Hyphomicrobiales</taxon>
        <taxon>Devosiaceae</taxon>
        <taxon>Pelagibacterium</taxon>
    </lineage>
</organism>
<proteinExistence type="inferred from homology"/>
<reference evidence="3 4" key="1">
    <citation type="journal article" date="2014" name="Int. J. Syst. Evol. Microbiol.">
        <title>Complete genome sequence of Corynebacterium casei LMG S-19264T (=DSM 44701T), isolated from a smear-ripened cheese.</title>
        <authorList>
            <consortium name="US DOE Joint Genome Institute (JGI-PGF)"/>
            <person name="Walter F."/>
            <person name="Albersmeier A."/>
            <person name="Kalinowski J."/>
            <person name="Ruckert C."/>
        </authorList>
    </citation>
    <scope>NUCLEOTIDE SEQUENCE [LARGE SCALE GENOMIC DNA]</scope>
    <source>
        <strain evidence="3 4">CGMCC 1.15896</strain>
    </source>
</reference>
<dbReference type="InterPro" id="IPR002347">
    <property type="entry name" value="SDR_fam"/>
</dbReference>
<dbReference type="GO" id="GO:0016491">
    <property type="term" value="F:oxidoreductase activity"/>
    <property type="evidence" value="ECO:0007669"/>
    <property type="project" value="UniProtKB-KW"/>
</dbReference>
<evidence type="ECO:0000256" key="2">
    <source>
        <dbReference type="ARBA" id="ARBA00023002"/>
    </source>
</evidence>
<sequence>MKKKNKRFARLDARRFGPWAVVTGASSGIGREAAHQVAANGLNLVLVARRGEVLARLGEELARHYGIVFRVIEADLSQPGAEDVLIAGTADIDVGLFFSCAGTGQPGAFLAFNSEQLREIVQLNGLSHLLLTHHFSQRFARRGRGGTLLVSALGADSGIPFHAVPAASKGLVNTLGRSLHSELKRSGVGISVLIVTPTDTPLVTKMGLDGAAMPMKPMPVEQCVREALEGLSRNKMIIMPGLVFRIMNRIMPHGLVRAMTADMMRKSTTFVS</sequence>
<comment type="similarity">
    <text evidence="1">Belongs to the short-chain dehydrogenases/reductases (SDR) family.</text>
</comment>
<dbReference type="Gene3D" id="3.40.50.720">
    <property type="entry name" value="NAD(P)-binding Rossmann-like Domain"/>
    <property type="match status" value="1"/>
</dbReference>
<gene>
    <name evidence="3" type="ORF">GCM10011499_14100</name>
</gene>
<dbReference type="RefSeq" id="WP_164734992.1">
    <property type="nucleotide sequence ID" value="NZ_BMKB01000002.1"/>
</dbReference>
<evidence type="ECO:0000313" key="3">
    <source>
        <dbReference type="EMBL" id="GGA45559.1"/>
    </source>
</evidence>
<dbReference type="PRINTS" id="PR00081">
    <property type="entry name" value="GDHRDH"/>
</dbReference>
<evidence type="ECO:0000256" key="1">
    <source>
        <dbReference type="ARBA" id="ARBA00006484"/>
    </source>
</evidence>
<dbReference type="AlphaFoldDB" id="A0A916RCU9"/>
<dbReference type="PANTHER" id="PTHR43899">
    <property type="entry name" value="RH59310P"/>
    <property type="match status" value="1"/>
</dbReference>
<dbReference type="SUPFAM" id="SSF51735">
    <property type="entry name" value="NAD(P)-binding Rossmann-fold domains"/>
    <property type="match status" value="1"/>
</dbReference>
<keyword evidence="4" id="KW-1185">Reference proteome</keyword>
<protein>
    <submittedName>
        <fullName evidence="3">Short-chain dehydrogenase</fullName>
    </submittedName>
</protein>
<name>A0A916RCU9_9HYPH</name>
<evidence type="ECO:0000313" key="4">
    <source>
        <dbReference type="Proteomes" id="UP000596977"/>
    </source>
</evidence>
<keyword evidence="2" id="KW-0560">Oxidoreductase</keyword>
<dbReference type="EMBL" id="BMKB01000002">
    <property type="protein sequence ID" value="GGA45559.1"/>
    <property type="molecule type" value="Genomic_DNA"/>
</dbReference>
<dbReference type="InterPro" id="IPR051019">
    <property type="entry name" value="VLCFA-Steroid_DH"/>
</dbReference>
<dbReference type="Proteomes" id="UP000596977">
    <property type="component" value="Unassembled WGS sequence"/>
</dbReference>
<accession>A0A916RCU9</accession>
<dbReference type="PANTHER" id="PTHR43899:SF13">
    <property type="entry name" value="RH59310P"/>
    <property type="match status" value="1"/>
</dbReference>
<comment type="caution">
    <text evidence="3">The sequence shown here is derived from an EMBL/GenBank/DDBJ whole genome shotgun (WGS) entry which is preliminary data.</text>
</comment>
<dbReference type="Pfam" id="PF00106">
    <property type="entry name" value="adh_short"/>
    <property type="match status" value="1"/>
</dbReference>
<dbReference type="InterPro" id="IPR036291">
    <property type="entry name" value="NAD(P)-bd_dom_sf"/>
</dbReference>